<dbReference type="InterPro" id="IPR052598">
    <property type="entry name" value="IgSF_CEA-related"/>
</dbReference>
<dbReference type="SMART" id="SM00409">
    <property type="entry name" value="IG"/>
    <property type="match status" value="5"/>
</dbReference>
<keyword evidence="4" id="KW-0393">Immunoglobulin domain</keyword>
<accession>A0A671WA60</accession>
<feature type="domain" description="Ig-like" evidence="5">
    <location>
        <begin position="331"/>
        <end position="405"/>
    </location>
</feature>
<dbReference type="PANTHER" id="PTHR44337">
    <property type="entry name" value="CARCINOEMBRYONIC ANTIGEN-RELATED CELL ADHESION MOLECULE 8"/>
    <property type="match status" value="1"/>
</dbReference>
<dbReference type="InterPro" id="IPR036179">
    <property type="entry name" value="Ig-like_dom_sf"/>
</dbReference>
<dbReference type="Pfam" id="PF13927">
    <property type="entry name" value="Ig_3"/>
    <property type="match status" value="3"/>
</dbReference>
<evidence type="ECO:0000256" key="2">
    <source>
        <dbReference type="ARBA" id="ARBA00023157"/>
    </source>
</evidence>
<dbReference type="PROSITE" id="PS50835">
    <property type="entry name" value="IG_LIKE"/>
    <property type="match status" value="4"/>
</dbReference>
<feature type="domain" description="Ig-like" evidence="5">
    <location>
        <begin position="134"/>
        <end position="223"/>
    </location>
</feature>
<evidence type="ECO:0000259" key="5">
    <source>
        <dbReference type="PROSITE" id="PS50835"/>
    </source>
</evidence>
<evidence type="ECO:0000256" key="4">
    <source>
        <dbReference type="ARBA" id="ARBA00023319"/>
    </source>
</evidence>
<dbReference type="PANTHER" id="PTHR44337:SF20">
    <property type="entry name" value="CARCINOEMBRYONIC ANTIGEN-RELATED CELL ADHESION MOLECULE 5-RELATED"/>
    <property type="match status" value="1"/>
</dbReference>
<dbReference type="InterPro" id="IPR003599">
    <property type="entry name" value="Ig_sub"/>
</dbReference>
<dbReference type="Ensembl" id="ENSSAUT00010037731.1">
    <property type="protein sequence ID" value="ENSSAUP00010035820.1"/>
    <property type="gene ID" value="ENSSAUG00010015162.1"/>
</dbReference>
<keyword evidence="1" id="KW-0732">Signal</keyword>
<keyword evidence="2" id="KW-1015">Disulfide bond</keyword>
<dbReference type="InterPro" id="IPR003598">
    <property type="entry name" value="Ig_sub2"/>
</dbReference>
<evidence type="ECO:0000313" key="6">
    <source>
        <dbReference type="Ensembl" id="ENSSAUP00010035820.1"/>
    </source>
</evidence>
<dbReference type="Pfam" id="PF13895">
    <property type="entry name" value="Ig_2"/>
    <property type="match status" value="1"/>
</dbReference>
<keyword evidence="7" id="KW-1185">Reference proteome</keyword>
<dbReference type="InParanoid" id="A0A671WA60"/>
<dbReference type="OMA" id="PFSCIVS"/>
<dbReference type="InterPro" id="IPR007110">
    <property type="entry name" value="Ig-like_dom"/>
</dbReference>
<feature type="domain" description="Ig-like" evidence="5">
    <location>
        <begin position="228"/>
        <end position="312"/>
    </location>
</feature>
<dbReference type="GeneTree" id="ENSGT01100000263479"/>
<protein>
    <recommendedName>
        <fullName evidence="5">Ig-like domain-containing protein</fullName>
    </recommendedName>
</protein>
<evidence type="ECO:0000313" key="7">
    <source>
        <dbReference type="Proteomes" id="UP000472265"/>
    </source>
</evidence>
<evidence type="ECO:0000256" key="3">
    <source>
        <dbReference type="ARBA" id="ARBA00023180"/>
    </source>
</evidence>
<name>A0A671WA60_SPAAU</name>
<reference evidence="6" key="2">
    <citation type="submission" date="2025-08" db="UniProtKB">
        <authorList>
            <consortium name="Ensembl"/>
        </authorList>
    </citation>
    <scope>IDENTIFICATION</scope>
</reference>
<evidence type="ECO:0000256" key="1">
    <source>
        <dbReference type="ARBA" id="ARBA00022729"/>
    </source>
</evidence>
<proteinExistence type="predicted"/>
<sequence>MIIFTSLPKCPYNISQLQEAVLPIMVICLTKGAGVLPDGPLNATLGGTMVFTTTLTPPEKPFTFVEWKFGDQSIISTNTNATADYEGRVTLFISTGSLELRNLVLSDSGEYRVLIIPQGGSILEGTIRLEVYEPLSNVMVTPSSTDLVEFNSSISLKCSASGISLSFLWLNSSSEVIQSDRVQLTDGGATLTIVNVTRYDQGPYECHVFNPVNSDTSEPLTLSISYGPENVNLNVKVSKGYYLEGSNISLSCSAVSRPAAQFYWLLNGAYLNDTGPEFKLVNIQMSQSGNYSCQAFNNKTLRYETSQSSAVTVLERISGTAVTPSTNLPIEGNSVNLTCDAAAGSIFTSLWKKDDSDLILTDNMALYEENRVLSFKSLNKTDSGKYSCEISNPVSNDKAQYIMIVKYGPENVQIKGPSKIDFGKTLTLTCSAESEPSATYTWTLNGTEIYSSSVFTKVITELSDSGSYTCQAMNNIAERTSSAVHQVTVTAILGETSGCSAGCIAGIVIACLAVCAAAGGGGY</sequence>
<reference evidence="6" key="3">
    <citation type="submission" date="2025-09" db="UniProtKB">
        <authorList>
            <consortium name="Ensembl"/>
        </authorList>
    </citation>
    <scope>IDENTIFICATION</scope>
</reference>
<feature type="domain" description="Ig-like" evidence="5">
    <location>
        <begin position="409"/>
        <end position="490"/>
    </location>
</feature>
<dbReference type="AlphaFoldDB" id="A0A671WA60"/>
<dbReference type="SUPFAM" id="SSF48726">
    <property type="entry name" value="Immunoglobulin"/>
    <property type="match status" value="5"/>
</dbReference>
<organism evidence="6 7">
    <name type="scientific">Sparus aurata</name>
    <name type="common">Gilthead sea bream</name>
    <dbReference type="NCBI Taxonomy" id="8175"/>
    <lineage>
        <taxon>Eukaryota</taxon>
        <taxon>Metazoa</taxon>
        <taxon>Chordata</taxon>
        <taxon>Craniata</taxon>
        <taxon>Vertebrata</taxon>
        <taxon>Euteleostomi</taxon>
        <taxon>Actinopterygii</taxon>
        <taxon>Neopterygii</taxon>
        <taxon>Teleostei</taxon>
        <taxon>Neoteleostei</taxon>
        <taxon>Acanthomorphata</taxon>
        <taxon>Eupercaria</taxon>
        <taxon>Spariformes</taxon>
        <taxon>Sparidae</taxon>
        <taxon>Sparus</taxon>
    </lineage>
</organism>
<dbReference type="FunCoup" id="A0A671WA60">
    <property type="interactions" value="126"/>
</dbReference>
<keyword evidence="3" id="KW-0325">Glycoprotein</keyword>
<dbReference type="SMART" id="SM00408">
    <property type="entry name" value="IGc2"/>
    <property type="match status" value="4"/>
</dbReference>
<dbReference type="Proteomes" id="UP000472265">
    <property type="component" value="Chromosome 17"/>
</dbReference>
<reference evidence="6" key="1">
    <citation type="submission" date="2021-04" db="EMBL/GenBank/DDBJ databases">
        <authorList>
            <consortium name="Wellcome Sanger Institute Data Sharing"/>
        </authorList>
    </citation>
    <scope>NUCLEOTIDE SEQUENCE [LARGE SCALE GENOMIC DNA]</scope>
</reference>
<dbReference type="Gene3D" id="2.60.40.10">
    <property type="entry name" value="Immunoglobulins"/>
    <property type="match status" value="5"/>
</dbReference>
<dbReference type="InterPro" id="IPR013783">
    <property type="entry name" value="Ig-like_fold"/>
</dbReference>